<gene>
    <name evidence="11" type="primary">rpoA</name>
    <name evidence="13" type="ORF">SB78_02410</name>
</gene>
<dbReference type="FunFam" id="2.170.120.12:FF:000001">
    <property type="entry name" value="DNA-directed RNA polymerase subunit alpha"/>
    <property type="match status" value="1"/>
</dbReference>
<dbReference type="InterPro" id="IPR011263">
    <property type="entry name" value="DNA-dir_RNA_pol_RpoA/D/Rpb3"/>
</dbReference>
<keyword evidence="5 11" id="KW-0808">Transferase</keyword>
<dbReference type="InterPro" id="IPR036643">
    <property type="entry name" value="RNApol_insert_sf"/>
</dbReference>
<accession>A0A0C2MP64</accession>
<comment type="domain">
    <text evidence="11">The N-terminal domain is essential for RNAP assembly and basal transcription, whereas the C-terminal domain is involved in interaction with transcriptional regulators and with upstream promoter elements.</text>
</comment>
<evidence type="ECO:0000256" key="5">
    <source>
        <dbReference type="ARBA" id="ARBA00022679"/>
    </source>
</evidence>
<keyword evidence="6 11" id="KW-0548">Nucleotidyltransferase</keyword>
<comment type="function">
    <text evidence="11">DNA-dependent RNA polymerase catalyzes the transcription of DNA into RNA using the four ribonucleoside triphosphates as substrates.</text>
</comment>
<dbReference type="InterPro" id="IPR011773">
    <property type="entry name" value="DNA-dir_RpoA"/>
</dbReference>
<dbReference type="NCBIfam" id="TIGR02027">
    <property type="entry name" value="rpoA"/>
    <property type="match status" value="1"/>
</dbReference>
<name>A0A0C2MP64_9RICK</name>
<evidence type="ECO:0000256" key="9">
    <source>
        <dbReference type="ARBA" id="ARBA00033070"/>
    </source>
</evidence>
<dbReference type="GO" id="GO:0003677">
    <property type="term" value="F:DNA binding"/>
    <property type="evidence" value="ECO:0007669"/>
    <property type="project" value="UniProtKB-UniRule"/>
</dbReference>
<comment type="caution">
    <text evidence="13">The sequence shown here is derived from an EMBL/GenBank/DDBJ whole genome shotgun (WGS) entry which is preliminary data.</text>
</comment>
<feature type="domain" description="DNA-directed RNA polymerase RpoA/D/Rpb3-type" evidence="12">
    <location>
        <begin position="28"/>
        <end position="235"/>
    </location>
</feature>
<sequence>MLSLSKNWNTLIKPNKVAYENFPETNNKAKIVVEPLERGFGLTLGNAMRRVLLSSLQGAAITSIKIPAIEHEFSSIPGVKEDVSEVILNIKGIEVKMHVAEKRIMKLKATGPCVITAGMIETGHDVEILNPDHVICNLAKNKQLEMELTCKVGKGYVLSTNSYEDNLPIGEIAIDALFNPVKSVTYKVENTRVGQVTDYDKLIMFVETNGDLLPEMAVGLAARILQEQLQLFISFEEQEEDKQVKTDALPFLPYLLKRVDELELSVRSANCLKNDNIIYIGDLVKRTESDMLRTPNFGRKSLNEIKEILAKFNLRFGMDVPDWPPENIQELSKRYEDSYN</sequence>
<evidence type="ECO:0000313" key="13">
    <source>
        <dbReference type="EMBL" id="KIJ88981.1"/>
    </source>
</evidence>
<dbReference type="GO" id="GO:0005737">
    <property type="term" value="C:cytoplasm"/>
    <property type="evidence" value="ECO:0007669"/>
    <property type="project" value="UniProtKB-ARBA"/>
</dbReference>
<dbReference type="SUPFAM" id="SSF55257">
    <property type="entry name" value="RBP11-like subunits of RNA polymerase"/>
    <property type="match status" value="1"/>
</dbReference>
<evidence type="ECO:0000256" key="4">
    <source>
        <dbReference type="ARBA" id="ARBA00022478"/>
    </source>
</evidence>
<feature type="region of interest" description="Alpha N-terminal domain (alpha-NTD)" evidence="11">
    <location>
        <begin position="1"/>
        <end position="236"/>
    </location>
</feature>
<evidence type="ECO:0000256" key="6">
    <source>
        <dbReference type="ARBA" id="ARBA00022695"/>
    </source>
</evidence>
<comment type="subunit">
    <text evidence="11">Homodimer. The RNAP catalytic core consists of 2 alpha, 1 beta, 1 beta' and 1 omega subunit. When a sigma factor is associated with the core the holoenzyme is formed, which can initiate transcription.</text>
</comment>
<evidence type="ECO:0000259" key="12">
    <source>
        <dbReference type="SMART" id="SM00662"/>
    </source>
</evidence>
<dbReference type="InterPro" id="IPR011260">
    <property type="entry name" value="RNAP_asu_C"/>
</dbReference>
<dbReference type="SUPFAM" id="SSF56553">
    <property type="entry name" value="Insert subdomain of RNA polymerase alpha subunit"/>
    <property type="match status" value="1"/>
</dbReference>
<dbReference type="HAMAP" id="MF_00059">
    <property type="entry name" value="RNApol_bact_RpoA"/>
    <property type="match status" value="1"/>
</dbReference>
<dbReference type="Gene3D" id="1.10.150.20">
    <property type="entry name" value="5' to 3' exonuclease, C-terminal subdomain"/>
    <property type="match status" value="1"/>
</dbReference>
<dbReference type="EC" id="2.7.7.6" evidence="2 11"/>
<evidence type="ECO:0000256" key="10">
    <source>
        <dbReference type="ARBA" id="ARBA00048552"/>
    </source>
</evidence>
<evidence type="ECO:0000256" key="2">
    <source>
        <dbReference type="ARBA" id="ARBA00012418"/>
    </source>
</evidence>
<dbReference type="FunFam" id="1.10.150.20:FF:000001">
    <property type="entry name" value="DNA-directed RNA polymerase subunit alpha"/>
    <property type="match status" value="1"/>
</dbReference>
<dbReference type="GO" id="GO:0046983">
    <property type="term" value="F:protein dimerization activity"/>
    <property type="evidence" value="ECO:0007669"/>
    <property type="project" value="InterPro"/>
</dbReference>
<comment type="similarity">
    <text evidence="1 11">Belongs to the RNA polymerase alpha chain family.</text>
</comment>
<dbReference type="Pfam" id="PF01000">
    <property type="entry name" value="RNA_pol_A_bac"/>
    <property type="match status" value="1"/>
</dbReference>
<dbReference type="AlphaFoldDB" id="A0A0C2MP64"/>
<dbReference type="EMBL" id="JWSW01000012">
    <property type="protein sequence ID" value="KIJ88981.1"/>
    <property type="molecule type" value="Genomic_DNA"/>
</dbReference>
<evidence type="ECO:0000313" key="14">
    <source>
        <dbReference type="Proteomes" id="UP000031952"/>
    </source>
</evidence>
<evidence type="ECO:0000256" key="11">
    <source>
        <dbReference type="HAMAP-Rule" id="MF_00059"/>
    </source>
</evidence>
<dbReference type="NCBIfam" id="NF003519">
    <property type="entry name" value="PRK05182.2-5"/>
    <property type="match status" value="1"/>
</dbReference>
<dbReference type="RefSeq" id="WP_041078374.1">
    <property type="nucleotide sequence ID" value="NZ_CP116496.1"/>
</dbReference>
<dbReference type="SMART" id="SM00662">
    <property type="entry name" value="RPOLD"/>
    <property type="match status" value="1"/>
</dbReference>
<protein>
    <recommendedName>
        <fullName evidence="3 11">DNA-directed RNA polymerase subunit alpha</fullName>
        <shortName evidence="11">RNAP subunit alpha</shortName>
        <ecNumber evidence="2 11">2.7.7.6</ecNumber>
    </recommendedName>
    <alternativeName>
        <fullName evidence="9 11">RNA polymerase subunit alpha</fullName>
    </alternativeName>
    <alternativeName>
        <fullName evidence="8 11">Transcriptase subunit alpha</fullName>
    </alternativeName>
</protein>
<dbReference type="SUPFAM" id="SSF47789">
    <property type="entry name" value="C-terminal domain of RNA polymerase alpha subunit"/>
    <property type="match status" value="1"/>
</dbReference>
<dbReference type="CDD" id="cd06928">
    <property type="entry name" value="RNAP_alpha_NTD"/>
    <property type="match status" value="1"/>
</dbReference>
<feature type="region of interest" description="Alpha C-terminal domain (alpha-CTD)" evidence="11">
    <location>
        <begin position="251"/>
        <end position="340"/>
    </location>
</feature>
<reference evidence="13 14" key="1">
    <citation type="submission" date="2014-12" db="EMBL/GenBank/DDBJ databases">
        <title>Whole genome sequence of Candidatus Rickettsia asemboensis strain NMRCii isolated from cat fleas in west Kenya.</title>
        <authorList>
            <person name="Jima D."/>
            <person name="Luce-Fedrow A."/>
            <person name="Yang Y."/>
            <person name="Maina A.N."/>
            <person name="Snesrud E.C."/>
            <person name="Jarman R.G."/>
            <person name="Richards A.L."/>
            <person name="Hang J."/>
        </authorList>
    </citation>
    <scope>NUCLEOTIDE SEQUENCE [LARGE SCALE GENOMIC DNA]</scope>
    <source>
        <strain evidence="13 14">NMRCii</strain>
    </source>
</reference>
<evidence type="ECO:0000256" key="7">
    <source>
        <dbReference type="ARBA" id="ARBA00023163"/>
    </source>
</evidence>
<evidence type="ECO:0000256" key="8">
    <source>
        <dbReference type="ARBA" id="ARBA00032524"/>
    </source>
</evidence>
<dbReference type="GO" id="GO:0006351">
    <property type="term" value="P:DNA-templated transcription"/>
    <property type="evidence" value="ECO:0007669"/>
    <property type="project" value="UniProtKB-UniRule"/>
</dbReference>
<evidence type="ECO:0000256" key="1">
    <source>
        <dbReference type="ARBA" id="ARBA00007123"/>
    </source>
</evidence>
<dbReference type="GO" id="GO:0003899">
    <property type="term" value="F:DNA-directed RNA polymerase activity"/>
    <property type="evidence" value="ECO:0007669"/>
    <property type="project" value="UniProtKB-UniRule"/>
</dbReference>
<dbReference type="InterPro" id="IPR036603">
    <property type="entry name" value="RBP11-like"/>
</dbReference>
<comment type="catalytic activity">
    <reaction evidence="10 11">
        <text>RNA(n) + a ribonucleoside 5'-triphosphate = RNA(n+1) + diphosphate</text>
        <dbReference type="Rhea" id="RHEA:21248"/>
        <dbReference type="Rhea" id="RHEA-COMP:14527"/>
        <dbReference type="Rhea" id="RHEA-COMP:17342"/>
        <dbReference type="ChEBI" id="CHEBI:33019"/>
        <dbReference type="ChEBI" id="CHEBI:61557"/>
        <dbReference type="ChEBI" id="CHEBI:140395"/>
        <dbReference type="EC" id="2.7.7.6"/>
    </reaction>
</comment>
<dbReference type="Pfam" id="PF01193">
    <property type="entry name" value="RNA_pol_L"/>
    <property type="match status" value="1"/>
</dbReference>
<keyword evidence="7 11" id="KW-0804">Transcription</keyword>
<evidence type="ECO:0000256" key="3">
    <source>
        <dbReference type="ARBA" id="ARBA00015972"/>
    </source>
</evidence>
<organism evidence="13 14">
    <name type="scientific">Rickettsia asembonensis</name>
    <dbReference type="NCBI Taxonomy" id="1068590"/>
    <lineage>
        <taxon>Bacteria</taxon>
        <taxon>Pseudomonadati</taxon>
        <taxon>Pseudomonadota</taxon>
        <taxon>Alphaproteobacteria</taxon>
        <taxon>Rickettsiales</taxon>
        <taxon>Rickettsiaceae</taxon>
        <taxon>Rickettsieae</taxon>
        <taxon>Rickettsia</taxon>
        <taxon>spotted fever group</taxon>
    </lineage>
</organism>
<proteinExistence type="inferred from homology"/>
<dbReference type="Gene3D" id="3.30.1360.10">
    <property type="entry name" value="RNA polymerase, RBP11-like subunit"/>
    <property type="match status" value="1"/>
</dbReference>
<dbReference type="Gene3D" id="2.170.120.12">
    <property type="entry name" value="DNA-directed RNA polymerase, insert domain"/>
    <property type="match status" value="1"/>
</dbReference>
<dbReference type="InterPro" id="IPR011262">
    <property type="entry name" value="DNA-dir_RNA_pol_insert"/>
</dbReference>
<keyword evidence="4 11" id="KW-0240">DNA-directed RNA polymerase</keyword>
<dbReference type="GO" id="GO:0000428">
    <property type="term" value="C:DNA-directed RNA polymerase complex"/>
    <property type="evidence" value="ECO:0007669"/>
    <property type="project" value="UniProtKB-KW"/>
</dbReference>
<dbReference type="Proteomes" id="UP000031952">
    <property type="component" value="Unassembled WGS sequence"/>
</dbReference>
<dbReference type="NCBIfam" id="NF003513">
    <property type="entry name" value="PRK05182.1-2"/>
    <property type="match status" value="1"/>
</dbReference>
<keyword evidence="14" id="KW-1185">Reference proteome</keyword>
<dbReference type="Pfam" id="PF03118">
    <property type="entry name" value="RNA_pol_A_CTD"/>
    <property type="match status" value="1"/>
</dbReference>